<sequence length="272" mass="28944">MSTVKALACGKGMGTLERPLYSPGLLLEDDDLTSGVTYTRRLTQLLFSSLFGCGVICGLKIEAENICDGRKLKVKVSKGLGLDCAGNPIEVSSPVVLTYDPDCDRFPKSIWVVACYTERECGPRELSACDGSDRANTRYRAGYEIKLYGSQPASACSCEPPRENTSSSASDCRCPPGAHATGGAAPSADKAKAADKEPRDCYADHRDGICSCDCGSSCIVIGRIDLTFKGDEVTIDEAKPSYDPVRRIRPVLVGMPEFKFAAHNATPPPGGG</sequence>
<protein>
    <submittedName>
        <fullName evidence="1">Uncharacterized protein</fullName>
    </submittedName>
</protein>
<gene>
    <name evidence="1" type="ORF">FJN17_07950</name>
</gene>
<name>A0ABX5W4K2_9BRAD</name>
<dbReference type="Proteomes" id="UP000319298">
    <property type="component" value="Chromosome"/>
</dbReference>
<dbReference type="EMBL" id="CP041090">
    <property type="protein sequence ID" value="QDF37503.1"/>
    <property type="molecule type" value="Genomic_DNA"/>
</dbReference>
<evidence type="ECO:0000313" key="1">
    <source>
        <dbReference type="EMBL" id="QDF37503.1"/>
    </source>
</evidence>
<accession>A0ABX5W4K2</accession>
<proteinExistence type="predicted"/>
<reference evidence="1 2" key="2">
    <citation type="journal article" date="2020" name="Int. J. Syst. Evol. Microbiol.">
        <title>Description and complete genome sequences of Bradyrhizobium symbiodeficiens sp. nov., a non-symbiotic bacterium associated with legumes native to Canada.</title>
        <authorList>
            <person name="Bromfield E.S.P."/>
            <person name="Cloutier S."/>
            <person name="Nguyen H.D.T."/>
        </authorList>
    </citation>
    <scope>NUCLEOTIDE SEQUENCE [LARGE SCALE GENOMIC DNA]</scope>
    <source>
        <strain evidence="1 2">65S1MB</strain>
    </source>
</reference>
<keyword evidence="2" id="KW-1185">Reference proteome</keyword>
<dbReference type="RefSeq" id="WP_140478948.1">
    <property type="nucleotide sequence ID" value="NZ_CP041090.2"/>
</dbReference>
<organism evidence="1 2">
    <name type="scientific">Bradyrhizobium symbiodeficiens</name>
    <dbReference type="NCBI Taxonomy" id="1404367"/>
    <lineage>
        <taxon>Bacteria</taxon>
        <taxon>Pseudomonadati</taxon>
        <taxon>Pseudomonadota</taxon>
        <taxon>Alphaproteobacteria</taxon>
        <taxon>Hyphomicrobiales</taxon>
        <taxon>Nitrobacteraceae</taxon>
        <taxon>Bradyrhizobium</taxon>
    </lineage>
</organism>
<reference evidence="2" key="1">
    <citation type="submission" date="2019-06" db="EMBL/GenBank/DDBJ databases">
        <title>Whole-Genome Sequence of Bradyrhizobium sp. 3 Strain 65S1MB.</title>
        <authorList>
            <person name="Bromfield E.S.P."/>
            <person name="Cloutier S."/>
            <person name="Nguyen H.D.T."/>
        </authorList>
    </citation>
    <scope>NUCLEOTIDE SEQUENCE [LARGE SCALE GENOMIC DNA]</scope>
    <source>
        <strain evidence="2">65S1MB</strain>
    </source>
</reference>
<evidence type="ECO:0000313" key="2">
    <source>
        <dbReference type="Proteomes" id="UP000319298"/>
    </source>
</evidence>